<accession>A0A1Z2L6N0</accession>
<dbReference type="Proteomes" id="UP000195755">
    <property type="component" value="Chromosome"/>
</dbReference>
<reference evidence="1 2" key="1">
    <citation type="submission" date="2017-06" db="EMBL/GenBank/DDBJ databases">
        <title>Streptomyces albireticuli Genome sequencing and assembly.</title>
        <authorList>
            <person name="Wang Y."/>
            <person name="Du B."/>
            <person name="Ding Y."/>
            <person name="Liu H."/>
            <person name="Hou Q."/>
            <person name="Liu K."/>
            <person name="Yao L."/>
            <person name="Wang C."/>
        </authorList>
    </citation>
    <scope>NUCLEOTIDE SEQUENCE [LARGE SCALE GENOMIC DNA]</scope>
    <source>
        <strain evidence="1 2">MDJK11</strain>
    </source>
</reference>
<name>A0A1Z2L6N0_9ACTN</name>
<dbReference type="EMBL" id="CP021744">
    <property type="protein sequence ID" value="ARZ69942.1"/>
    <property type="molecule type" value="Genomic_DNA"/>
</dbReference>
<evidence type="ECO:0000313" key="2">
    <source>
        <dbReference type="Proteomes" id="UP000195755"/>
    </source>
</evidence>
<evidence type="ECO:0000313" key="1">
    <source>
        <dbReference type="EMBL" id="ARZ69942.1"/>
    </source>
</evidence>
<proteinExistence type="predicted"/>
<sequence length="119" mass="12931">MYRNGAFVVDTREGRLAQVIDGVGKRVNVRRPGGGMEWEVPFADLRLATREERQAAGLWPPEPVGALYGCPTCPELMAAWREANAGGDEVKAGDALVAQRRHWRAHMRTGNVASTGGMA</sequence>
<organism evidence="1 2">
    <name type="scientific">Streptomyces albireticuli</name>
    <dbReference type="NCBI Taxonomy" id="1940"/>
    <lineage>
        <taxon>Bacteria</taxon>
        <taxon>Bacillati</taxon>
        <taxon>Actinomycetota</taxon>
        <taxon>Actinomycetes</taxon>
        <taxon>Kitasatosporales</taxon>
        <taxon>Streptomycetaceae</taxon>
        <taxon>Streptomyces</taxon>
    </lineage>
</organism>
<dbReference type="KEGG" id="salj:SMD11_4336"/>
<gene>
    <name evidence="1" type="ORF">SMD11_4336</name>
</gene>
<dbReference type="AlphaFoldDB" id="A0A1Z2L6N0"/>
<protein>
    <submittedName>
        <fullName evidence="1">Uncharacterized protein</fullName>
    </submittedName>
</protein>